<dbReference type="InterPro" id="IPR002182">
    <property type="entry name" value="NB-ARC"/>
</dbReference>
<sequence length="1080" mass="122353">MALSSSLSCIKRYQVFSSFHGPDVRKGFLSHLHSVFASKGITTFNDQKIERGQTIGPELIQGIREARVSIVVLSKKYASSSWCLDELVEILKCKEALGQIVMTVFYEVDPSDVKKQSGVFGEAFEKTCQGKNEEVKIRWRNALAHVATIAGEHSLNWDNEAKMIQKIVTDVSDKLNLTPSRDFEGMVGMEAHLKRLNSLLCLESDEVKMIGIWGPAGIGKTTIARTLFNKLSSIFPFKCFMENLKGSIKGGAEHYSKLSLQKQLLSEILKQENMKIHHLGTIKQWLHDQKVLIILDDVDDLEQLEVLAEDPSWFGSGSRIIVTTEDKNILKAHRIQDIYHVDFPSEEEALEILCLSAFKQSSIPDGFEELANKVAELCGNLPLGLCVVGASLRRKSKNELSTEDQSLFLHIACFFNNQEVDYVTALLADRKLDVVNGFNILADRSLVRISTDGRIVMHHYLLQKLGRRIVHEQSPNEPGKRQFLIEAEEIRDVLTKGTGTGSVIGISYDTSNIEEVSVSKGAFEGMRNLRFLRIYRSFQELEEWEVEQMRYRLKKIEVNNFSFLSYLVKVFFESFFSELPSEGNLQIPEDMEYLPPLRLLHWEDYPRKSLPQRFHPERLVEIYLPHSKLEKLWGGIQPLPNLKSIDLNRSRKLKEIPNLSKATNLETLNLTHCKSLVELPSSISNLHKLEILNVEYCSMLQVIPTNINLASLEEVQMNSCSRLRTFPDISSNINILNLRYTMIKDVPPSVGCWSRLYHLNISSGSLKRLMHVPPCITSLVLIGSDIERIPEIGFTRLHWLNVDSCRKLKSILGLPSSLKVLDANDCVSLKRVRFSFHNPIYTLRFNNCLKLDEEARRGIIQRSVSTYICLPGKKIPEEFTHKATGRSITIPLAPGTLSASSRFKASILILPVESYETEGISCSIRTKGGVEVHCCKLPYIFLCFRSEHLFIFHGDLFPQGNKYHEVDVTMSEIIFEFSCDFGDDKIIECGVQIMTEEAEDSSSRELDSFETESSSSQVDNFETGGNNNHHTDGNGDGNYQAEGFKFSQDESIKTSKHTGFRSWLRKLGLKVKKMNSNGVS</sequence>
<dbReference type="InterPro" id="IPR035897">
    <property type="entry name" value="Toll_tir_struct_dom_sf"/>
</dbReference>
<dbReference type="Gene3D" id="3.40.50.300">
    <property type="entry name" value="P-loop containing nucleotide triphosphate hydrolases"/>
    <property type="match status" value="1"/>
</dbReference>
<evidence type="ECO:0000259" key="7">
    <source>
        <dbReference type="PROSITE" id="PS50104"/>
    </source>
</evidence>
<dbReference type="Gene3D" id="1.10.8.430">
    <property type="entry name" value="Helical domain of apoptotic protease-activating factors"/>
    <property type="match status" value="1"/>
</dbReference>
<proteinExistence type="predicted"/>
<evidence type="ECO:0000313" key="9">
    <source>
        <dbReference type="Proteomes" id="UP000078284"/>
    </source>
</evidence>
<dbReference type="GO" id="GO:0016787">
    <property type="term" value="F:hydrolase activity"/>
    <property type="evidence" value="ECO:0007669"/>
    <property type="project" value="UniProtKB-KW"/>
</dbReference>
<dbReference type="GO" id="GO:0007165">
    <property type="term" value="P:signal transduction"/>
    <property type="evidence" value="ECO:0007669"/>
    <property type="project" value="InterPro"/>
</dbReference>
<dbReference type="InterPro" id="IPR000157">
    <property type="entry name" value="TIR_dom"/>
</dbReference>
<dbReference type="Pfam" id="PF00931">
    <property type="entry name" value="NB-ARC"/>
    <property type="match status" value="1"/>
</dbReference>
<evidence type="ECO:0000256" key="1">
    <source>
        <dbReference type="ARBA" id="ARBA00022614"/>
    </source>
</evidence>
<dbReference type="AlphaFoldDB" id="A0A178UNL4"/>
<dbReference type="FunFam" id="3.40.50.300:FF:001002">
    <property type="entry name" value="Disease resistance protein (TIR-NBS-LRR class)"/>
    <property type="match status" value="1"/>
</dbReference>
<keyword evidence="3" id="KW-0378">Hydrolase</keyword>
<reference evidence="9" key="1">
    <citation type="journal article" date="2016" name="Proc. Natl. Acad. Sci. U.S.A.">
        <title>Chromosome-level assembly of Arabidopsis thaliana Ler reveals the extent of translocation and inversion polymorphisms.</title>
        <authorList>
            <person name="Zapata L."/>
            <person name="Ding J."/>
            <person name="Willing E.M."/>
            <person name="Hartwig B."/>
            <person name="Bezdan D."/>
            <person name="Jiao W.B."/>
            <person name="Patel V."/>
            <person name="Velikkakam James G."/>
            <person name="Koornneef M."/>
            <person name="Ossowski S."/>
            <person name="Schneeberger K."/>
        </authorList>
    </citation>
    <scope>NUCLEOTIDE SEQUENCE [LARGE SCALE GENOMIC DNA]</scope>
    <source>
        <strain evidence="9">cv. Landsberg erecta</strain>
    </source>
</reference>
<protein>
    <recommendedName>
        <fullName evidence="7">TIR domain-containing protein</fullName>
    </recommendedName>
</protein>
<comment type="caution">
    <text evidence="8">The sequence shown here is derived from an EMBL/GenBank/DDBJ whole genome shotgun (WGS) entry which is preliminary data.</text>
</comment>
<keyword evidence="4" id="KW-0611">Plant defense</keyword>
<dbReference type="EMBL" id="LUHQ01000005">
    <property type="protein sequence ID" value="OAO95275.1"/>
    <property type="molecule type" value="Genomic_DNA"/>
</dbReference>
<dbReference type="InterPro" id="IPR027417">
    <property type="entry name" value="P-loop_NTPase"/>
</dbReference>
<dbReference type="Pfam" id="PF07725">
    <property type="entry name" value="LRR_3"/>
    <property type="match status" value="1"/>
</dbReference>
<gene>
    <name evidence="8" type="ordered locus">AXX17_At5g39510</name>
</gene>
<name>A0A178UNL4_ARATH</name>
<dbReference type="PROSITE" id="PS50104">
    <property type="entry name" value="TIR"/>
    <property type="match status" value="1"/>
</dbReference>
<feature type="region of interest" description="Disordered" evidence="6">
    <location>
        <begin position="997"/>
        <end position="1043"/>
    </location>
</feature>
<dbReference type="GO" id="GO:0043531">
    <property type="term" value="F:ADP binding"/>
    <property type="evidence" value="ECO:0007669"/>
    <property type="project" value="InterPro"/>
</dbReference>
<evidence type="ECO:0000256" key="6">
    <source>
        <dbReference type="SAM" id="MobiDB-lite"/>
    </source>
</evidence>
<dbReference type="InterPro" id="IPR042197">
    <property type="entry name" value="Apaf_helical"/>
</dbReference>
<dbReference type="SUPFAM" id="SSF52540">
    <property type="entry name" value="P-loop containing nucleoside triphosphate hydrolases"/>
    <property type="match status" value="1"/>
</dbReference>
<dbReference type="SMART" id="SM00382">
    <property type="entry name" value="AAA"/>
    <property type="match status" value="1"/>
</dbReference>
<dbReference type="InterPro" id="IPR011713">
    <property type="entry name" value="Leu-rich_rpt_3"/>
</dbReference>
<keyword evidence="5" id="KW-0520">NAD</keyword>
<evidence type="ECO:0000313" key="8">
    <source>
        <dbReference type="EMBL" id="OAO95275.1"/>
    </source>
</evidence>
<dbReference type="InterPro" id="IPR003593">
    <property type="entry name" value="AAA+_ATPase"/>
</dbReference>
<keyword evidence="1" id="KW-0433">Leucine-rich repeat</keyword>
<feature type="compositionally biased region" description="Polar residues" evidence="6">
    <location>
        <begin position="1011"/>
        <end position="1020"/>
    </location>
</feature>
<dbReference type="PANTHER" id="PTHR11017">
    <property type="entry name" value="LEUCINE-RICH REPEAT-CONTAINING PROTEIN"/>
    <property type="match status" value="1"/>
</dbReference>
<dbReference type="Pfam" id="PF23282">
    <property type="entry name" value="WHD_ROQ1"/>
    <property type="match status" value="1"/>
</dbReference>
<evidence type="ECO:0000256" key="3">
    <source>
        <dbReference type="ARBA" id="ARBA00022801"/>
    </source>
</evidence>
<dbReference type="Proteomes" id="UP000078284">
    <property type="component" value="Chromosome 5"/>
</dbReference>
<accession>A0A178UNL4</accession>
<feature type="domain" description="TIR" evidence="7">
    <location>
        <begin position="11"/>
        <end position="175"/>
    </location>
</feature>
<dbReference type="PRINTS" id="PR00364">
    <property type="entry name" value="DISEASERSIST"/>
</dbReference>
<dbReference type="Pfam" id="PF01582">
    <property type="entry name" value="TIR"/>
    <property type="match status" value="1"/>
</dbReference>
<dbReference type="Gene3D" id="3.80.10.10">
    <property type="entry name" value="Ribonuclease Inhibitor"/>
    <property type="match status" value="2"/>
</dbReference>
<dbReference type="FunFam" id="3.40.50.10140:FF:000007">
    <property type="entry name" value="Disease resistance protein (TIR-NBS-LRR class)"/>
    <property type="match status" value="1"/>
</dbReference>
<dbReference type="InterPro" id="IPR044974">
    <property type="entry name" value="Disease_R_plants"/>
</dbReference>
<dbReference type="PANTHER" id="PTHR11017:SF291">
    <property type="entry name" value="ADP-RIBOSYL CYCLASE_CYCLIC ADP-RIBOSE HYDROLASE-RELATED"/>
    <property type="match status" value="1"/>
</dbReference>
<dbReference type="ExpressionAtlas" id="A0A178UNL4">
    <property type="expression patterns" value="baseline and differential"/>
</dbReference>
<dbReference type="GO" id="GO:0006952">
    <property type="term" value="P:defense response"/>
    <property type="evidence" value="ECO:0007669"/>
    <property type="project" value="UniProtKB-KW"/>
</dbReference>
<organism evidence="8 9">
    <name type="scientific">Arabidopsis thaliana</name>
    <name type="common">Mouse-ear cress</name>
    <dbReference type="NCBI Taxonomy" id="3702"/>
    <lineage>
        <taxon>Eukaryota</taxon>
        <taxon>Viridiplantae</taxon>
        <taxon>Streptophyta</taxon>
        <taxon>Embryophyta</taxon>
        <taxon>Tracheophyta</taxon>
        <taxon>Spermatophyta</taxon>
        <taxon>Magnoliopsida</taxon>
        <taxon>eudicotyledons</taxon>
        <taxon>Gunneridae</taxon>
        <taxon>Pentapetalae</taxon>
        <taxon>rosids</taxon>
        <taxon>malvids</taxon>
        <taxon>Brassicales</taxon>
        <taxon>Brassicaceae</taxon>
        <taxon>Camelineae</taxon>
        <taxon>Arabidopsis</taxon>
    </lineage>
</organism>
<evidence type="ECO:0000256" key="4">
    <source>
        <dbReference type="ARBA" id="ARBA00022821"/>
    </source>
</evidence>
<dbReference type="InterPro" id="IPR058192">
    <property type="entry name" value="WHD_ROQ1-like"/>
</dbReference>
<dbReference type="SUPFAM" id="SSF52058">
    <property type="entry name" value="L domain-like"/>
    <property type="match status" value="1"/>
</dbReference>
<dbReference type="Gene3D" id="3.40.50.10140">
    <property type="entry name" value="Toll/interleukin-1 receptor homology (TIR) domain"/>
    <property type="match status" value="1"/>
</dbReference>
<keyword evidence="2" id="KW-0677">Repeat</keyword>
<dbReference type="SUPFAM" id="SSF52200">
    <property type="entry name" value="Toll/Interleukin receptor TIR domain"/>
    <property type="match status" value="1"/>
</dbReference>
<dbReference type="SMART" id="SM00255">
    <property type="entry name" value="TIR"/>
    <property type="match status" value="1"/>
</dbReference>
<dbReference type="InterPro" id="IPR032675">
    <property type="entry name" value="LRR_dom_sf"/>
</dbReference>
<dbReference type="FunFam" id="3.80.10.10:FF:000386">
    <property type="entry name" value="Disease resistance protein RPS4"/>
    <property type="match status" value="1"/>
</dbReference>
<evidence type="ECO:0000256" key="5">
    <source>
        <dbReference type="ARBA" id="ARBA00023027"/>
    </source>
</evidence>
<evidence type="ECO:0000256" key="2">
    <source>
        <dbReference type="ARBA" id="ARBA00022737"/>
    </source>
</evidence>